<name>A0A9J6HBR8_HAELO</name>
<organism evidence="1 2">
    <name type="scientific">Haemaphysalis longicornis</name>
    <name type="common">Bush tick</name>
    <dbReference type="NCBI Taxonomy" id="44386"/>
    <lineage>
        <taxon>Eukaryota</taxon>
        <taxon>Metazoa</taxon>
        <taxon>Ecdysozoa</taxon>
        <taxon>Arthropoda</taxon>
        <taxon>Chelicerata</taxon>
        <taxon>Arachnida</taxon>
        <taxon>Acari</taxon>
        <taxon>Parasitiformes</taxon>
        <taxon>Ixodida</taxon>
        <taxon>Ixodoidea</taxon>
        <taxon>Ixodidae</taxon>
        <taxon>Haemaphysalinae</taxon>
        <taxon>Haemaphysalis</taxon>
    </lineage>
</organism>
<evidence type="ECO:0000313" key="1">
    <source>
        <dbReference type="EMBL" id="KAH9384189.1"/>
    </source>
</evidence>
<dbReference type="VEuPathDB" id="VectorBase:HLOH_054838"/>
<evidence type="ECO:0000313" key="2">
    <source>
        <dbReference type="Proteomes" id="UP000821853"/>
    </source>
</evidence>
<sequence length="77" mass="8909">MDRDEYYNLMRMTDAEQHELLREIIHRQTTPSAPPLRLFFTVQTGCGKKFVLQPAMDLYNRTATPATRPPTTRSSPV</sequence>
<keyword evidence="2" id="KW-1185">Reference proteome</keyword>
<reference evidence="1 2" key="1">
    <citation type="journal article" date="2020" name="Cell">
        <title>Large-Scale Comparative Analyses of Tick Genomes Elucidate Their Genetic Diversity and Vector Capacities.</title>
        <authorList>
            <consortium name="Tick Genome and Microbiome Consortium (TIGMIC)"/>
            <person name="Jia N."/>
            <person name="Wang J."/>
            <person name="Shi W."/>
            <person name="Du L."/>
            <person name="Sun Y."/>
            <person name="Zhan W."/>
            <person name="Jiang J.F."/>
            <person name="Wang Q."/>
            <person name="Zhang B."/>
            <person name="Ji P."/>
            <person name="Bell-Sakyi L."/>
            <person name="Cui X.M."/>
            <person name="Yuan T.T."/>
            <person name="Jiang B.G."/>
            <person name="Yang W.F."/>
            <person name="Lam T.T."/>
            <person name="Chang Q.C."/>
            <person name="Ding S.J."/>
            <person name="Wang X.J."/>
            <person name="Zhu J.G."/>
            <person name="Ruan X.D."/>
            <person name="Zhao L."/>
            <person name="Wei J.T."/>
            <person name="Ye R.Z."/>
            <person name="Que T.C."/>
            <person name="Du C.H."/>
            <person name="Zhou Y.H."/>
            <person name="Cheng J.X."/>
            <person name="Dai P.F."/>
            <person name="Guo W.B."/>
            <person name="Han X.H."/>
            <person name="Huang E.J."/>
            <person name="Li L.F."/>
            <person name="Wei W."/>
            <person name="Gao Y.C."/>
            <person name="Liu J.Z."/>
            <person name="Shao H.Z."/>
            <person name="Wang X."/>
            <person name="Wang C.C."/>
            <person name="Yang T.C."/>
            <person name="Huo Q.B."/>
            <person name="Li W."/>
            <person name="Chen H.Y."/>
            <person name="Chen S.E."/>
            <person name="Zhou L.G."/>
            <person name="Ni X.B."/>
            <person name="Tian J.H."/>
            <person name="Sheng Y."/>
            <person name="Liu T."/>
            <person name="Pan Y.S."/>
            <person name="Xia L.Y."/>
            <person name="Li J."/>
            <person name="Zhao F."/>
            <person name="Cao W.C."/>
        </authorList>
    </citation>
    <scope>NUCLEOTIDE SEQUENCE [LARGE SCALE GENOMIC DNA]</scope>
    <source>
        <strain evidence="1">HaeL-2018</strain>
    </source>
</reference>
<comment type="caution">
    <text evidence="1">The sequence shown here is derived from an EMBL/GenBank/DDBJ whole genome shotgun (WGS) entry which is preliminary data.</text>
</comment>
<protein>
    <submittedName>
        <fullName evidence="1">Uncharacterized protein</fullName>
    </submittedName>
</protein>
<dbReference type="OrthoDB" id="6508477at2759"/>
<dbReference type="AlphaFoldDB" id="A0A9J6HBR8"/>
<gene>
    <name evidence="1" type="ORF">HPB48_026182</name>
</gene>
<dbReference type="Proteomes" id="UP000821853">
    <property type="component" value="Unassembled WGS sequence"/>
</dbReference>
<dbReference type="EMBL" id="JABSTR010001773">
    <property type="protein sequence ID" value="KAH9384189.1"/>
    <property type="molecule type" value="Genomic_DNA"/>
</dbReference>
<proteinExistence type="predicted"/>
<accession>A0A9J6HBR8</accession>